<evidence type="ECO:0000313" key="3">
    <source>
        <dbReference type="Proteomes" id="UP001500957"/>
    </source>
</evidence>
<dbReference type="EMBL" id="BAAAHE010000048">
    <property type="protein sequence ID" value="GAA0635176.1"/>
    <property type="molecule type" value="Genomic_DNA"/>
</dbReference>
<comment type="caution">
    <text evidence="2">The sequence shown here is derived from an EMBL/GenBank/DDBJ whole genome shotgun (WGS) entry which is preliminary data.</text>
</comment>
<feature type="domain" description="VOC" evidence="1">
    <location>
        <begin position="124"/>
        <end position="238"/>
    </location>
</feature>
<accession>A0ABN1HA61</accession>
<dbReference type="Gene3D" id="3.10.180.10">
    <property type="entry name" value="2,3-Dihydroxybiphenyl 1,2-Dioxygenase, domain 1"/>
    <property type="match status" value="2"/>
</dbReference>
<dbReference type="RefSeq" id="WP_344608888.1">
    <property type="nucleotide sequence ID" value="NZ_BAAAHE010000048.1"/>
</dbReference>
<name>A0ABN1HA61_9ACTN</name>
<dbReference type="InterPro" id="IPR041581">
    <property type="entry name" value="Glyoxalase_6"/>
</dbReference>
<organism evidence="2 3">
    <name type="scientific">Sporichthya brevicatena</name>
    <dbReference type="NCBI Taxonomy" id="171442"/>
    <lineage>
        <taxon>Bacteria</taxon>
        <taxon>Bacillati</taxon>
        <taxon>Actinomycetota</taxon>
        <taxon>Actinomycetes</taxon>
        <taxon>Sporichthyales</taxon>
        <taxon>Sporichthyaceae</taxon>
        <taxon>Sporichthya</taxon>
    </lineage>
</organism>
<gene>
    <name evidence="2" type="ORF">GCM10009547_44170</name>
</gene>
<protein>
    <submittedName>
        <fullName evidence="2">VOC family protein</fullName>
    </submittedName>
</protein>
<dbReference type="PANTHER" id="PTHR35908:SF1">
    <property type="entry name" value="CONSERVED PROTEIN"/>
    <property type="match status" value="1"/>
</dbReference>
<dbReference type="PANTHER" id="PTHR35908">
    <property type="entry name" value="HYPOTHETICAL FUSION PROTEIN"/>
    <property type="match status" value="1"/>
</dbReference>
<dbReference type="SUPFAM" id="SSF54593">
    <property type="entry name" value="Glyoxalase/Bleomycin resistance protein/Dihydroxybiphenyl dioxygenase"/>
    <property type="match status" value="2"/>
</dbReference>
<dbReference type="InterPro" id="IPR029068">
    <property type="entry name" value="Glyas_Bleomycin-R_OHBP_Dase"/>
</dbReference>
<dbReference type="InterPro" id="IPR037523">
    <property type="entry name" value="VOC_core"/>
</dbReference>
<dbReference type="PROSITE" id="PS51819">
    <property type="entry name" value="VOC"/>
    <property type="match status" value="1"/>
</dbReference>
<keyword evidence="3" id="KW-1185">Reference proteome</keyword>
<dbReference type="Pfam" id="PF18029">
    <property type="entry name" value="Glyoxalase_6"/>
    <property type="match status" value="2"/>
</dbReference>
<proteinExistence type="predicted"/>
<evidence type="ECO:0000259" key="1">
    <source>
        <dbReference type="PROSITE" id="PS51819"/>
    </source>
</evidence>
<sequence>MYLENLVIDAQEPQRLGAFWEAALGCERLTDEPGLFETRLSVEGGPALDLCFQQVAEPPFPSPRVHVDLRGGTAQEAEVARVVDLGARPLDIGQRDVPWVVLADPEGNAFCVLEDRAVYADTGPLAAVVLRSADPARDGAFWAWLSGWELVEDGEFASVRHPSGLGPWLEWIPELAPKDERKNRWHLDLRLEAGDDADAVAAGITERGGREVFHPEWGDLPWRYYLDPSGNEFCVLAARKA</sequence>
<evidence type="ECO:0000313" key="2">
    <source>
        <dbReference type="EMBL" id="GAA0635176.1"/>
    </source>
</evidence>
<dbReference type="CDD" id="cd06587">
    <property type="entry name" value="VOC"/>
    <property type="match status" value="1"/>
</dbReference>
<reference evidence="2 3" key="1">
    <citation type="journal article" date="2019" name="Int. J. Syst. Evol. Microbiol.">
        <title>The Global Catalogue of Microorganisms (GCM) 10K type strain sequencing project: providing services to taxonomists for standard genome sequencing and annotation.</title>
        <authorList>
            <consortium name="The Broad Institute Genomics Platform"/>
            <consortium name="The Broad Institute Genome Sequencing Center for Infectious Disease"/>
            <person name="Wu L."/>
            <person name="Ma J."/>
        </authorList>
    </citation>
    <scope>NUCLEOTIDE SEQUENCE [LARGE SCALE GENOMIC DNA]</scope>
    <source>
        <strain evidence="2 3">JCM 10671</strain>
    </source>
</reference>
<dbReference type="Proteomes" id="UP001500957">
    <property type="component" value="Unassembled WGS sequence"/>
</dbReference>